<evidence type="ECO:0000313" key="8">
    <source>
        <dbReference type="EMBL" id="QJR80470.1"/>
    </source>
</evidence>
<sequence length="412" mass="44685">MNRNIFLLWQGQFVSQIGSQAFSITMLYWLMETTGSSAIMGTILAVSLIPSVLLGPFGGVFADRHSRKTIIVVTDIIRGLSVFLLALLMFSTHDDTALIIWMFFVVSTLNAASKAFFQPAIEAFMPILADAEKLPKTIAYFGSSNQVATLVGQALGGMCYRLFGAPLLLLFDALSYLISAISEMFIQSPAVKKTYISLPVKETYKSLINDLQEGLDYVFKNRGLMTVILCASSINFFCAPIMLFLPFLVKNSLHEAAHWYGFMLAAMALGSMSGYWYSQHRKVKAAARAKFMFLSLLGASVCFVVLGSSSSTYISLTAIALSGFFFGTFNLQSMALFQSVIPEAIRGRVLSLLITASTALLPLGLVLSGIIGEISGNNTLLIYTSSGIAMGLVALVLVVDSYSSAFLATENL</sequence>
<evidence type="ECO:0000256" key="7">
    <source>
        <dbReference type="SAM" id="Phobius"/>
    </source>
</evidence>
<dbReference type="Pfam" id="PF07690">
    <property type="entry name" value="MFS_1"/>
    <property type="match status" value="1"/>
</dbReference>
<dbReference type="PANTHER" id="PTHR43266:SF2">
    <property type="entry name" value="MAJOR FACILITATOR SUPERFAMILY (MFS) PROFILE DOMAIN-CONTAINING PROTEIN"/>
    <property type="match status" value="1"/>
</dbReference>
<keyword evidence="5 7" id="KW-1133">Transmembrane helix</keyword>
<dbReference type="GO" id="GO:0005886">
    <property type="term" value="C:plasma membrane"/>
    <property type="evidence" value="ECO:0007669"/>
    <property type="project" value="UniProtKB-SubCell"/>
</dbReference>
<gene>
    <name evidence="8" type="ORF">CA267_006625</name>
</gene>
<keyword evidence="6 7" id="KW-0472">Membrane</keyword>
<evidence type="ECO:0000256" key="4">
    <source>
        <dbReference type="ARBA" id="ARBA00022692"/>
    </source>
</evidence>
<reference evidence="9" key="1">
    <citation type="submission" date="2014-12" db="EMBL/GenBank/DDBJ databases">
        <title>Complete genome sequence of a multi-drug resistant Klebsiella pneumoniae.</title>
        <authorList>
            <person name="Hua X."/>
            <person name="Chen Q."/>
            <person name="Li X."/>
            <person name="Feng Y."/>
            <person name="Ruan Z."/>
            <person name="Yu Y."/>
        </authorList>
    </citation>
    <scope>NUCLEOTIDE SEQUENCE [LARGE SCALE GENOMIC DNA]</scope>
    <source>
        <strain evidence="9">5.12</strain>
    </source>
</reference>
<dbReference type="KEGG" id="apel:CA267_006625"/>
<accession>A0A6M4MCU7</accession>
<dbReference type="Proteomes" id="UP000219285">
    <property type="component" value="Chromosome"/>
</dbReference>
<dbReference type="InterPro" id="IPR036259">
    <property type="entry name" value="MFS_trans_sf"/>
</dbReference>
<dbReference type="AlphaFoldDB" id="A0A6M4MCU7"/>
<keyword evidence="9" id="KW-1185">Reference proteome</keyword>
<keyword evidence="4 7" id="KW-0812">Transmembrane</keyword>
<dbReference type="Gene3D" id="1.20.1250.20">
    <property type="entry name" value="MFS general substrate transporter like domains"/>
    <property type="match status" value="1"/>
</dbReference>
<dbReference type="OrthoDB" id="9775268at2"/>
<feature type="transmembrane region" description="Helical" evidence="7">
    <location>
        <begin position="162"/>
        <end position="186"/>
    </location>
</feature>
<evidence type="ECO:0000256" key="3">
    <source>
        <dbReference type="ARBA" id="ARBA00022475"/>
    </source>
</evidence>
<evidence type="ECO:0000256" key="1">
    <source>
        <dbReference type="ARBA" id="ARBA00004651"/>
    </source>
</evidence>
<feature type="transmembrane region" description="Helical" evidence="7">
    <location>
        <begin position="380"/>
        <end position="399"/>
    </location>
</feature>
<dbReference type="RefSeq" id="WP_075608218.1">
    <property type="nucleotide sequence ID" value="NZ_CP052766.1"/>
</dbReference>
<reference evidence="8 9" key="2">
    <citation type="submission" date="2020-04" db="EMBL/GenBank/DDBJ databases">
        <title>Complete genome sequence of Alteromonas pelagimontana 5.12T.</title>
        <authorList>
            <person name="Sinha R.K."/>
            <person name="Krishnan K.P."/>
            <person name="Kurian J.P."/>
        </authorList>
    </citation>
    <scope>NUCLEOTIDE SEQUENCE [LARGE SCALE GENOMIC DNA]</scope>
    <source>
        <strain evidence="8 9">5.12</strain>
    </source>
</reference>
<feature type="transmembrane region" description="Helical" evidence="7">
    <location>
        <begin position="289"/>
        <end position="307"/>
    </location>
</feature>
<dbReference type="GO" id="GO:0022857">
    <property type="term" value="F:transmembrane transporter activity"/>
    <property type="evidence" value="ECO:0007669"/>
    <property type="project" value="InterPro"/>
</dbReference>
<evidence type="ECO:0000256" key="6">
    <source>
        <dbReference type="ARBA" id="ARBA00023136"/>
    </source>
</evidence>
<evidence type="ECO:0000256" key="5">
    <source>
        <dbReference type="ARBA" id="ARBA00022989"/>
    </source>
</evidence>
<dbReference type="EMBL" id="CP052766">
    <property type="protein sequence ID" value="QJR80470.1"/>
    <property type="molecule type" value="Genomic_DNA"/>
</dbReference>
<name>A0A6M4MCU7_9ALTE</name>
<feature type="transmembrane region" description="Helical" evidence="7">
    <location>
        <begin position="257"/>
        <end position="277"/>
    </location>
</feature>
<dbReference type="InterPro" id="IPR011701">
    <property type="entry name" value="MFS"/>
</dbReference>
<comment type="subcellular location">
    <subcellularLocation>
        <location evidence="1">Cell membrane</location>
        <topology evidence="1">Multi-pass membrane protein</topology>
    </subcellularLocation>
</comment>
<feature type="transmembrane region" description="Helical" evidence="7">
    <location>
        <begin position="224"/>
        <end position="245"/>
    </location>
</feature>
<dbReference type="PANTHER" id="PTHR43266">
    <property type="entry name" value="MACROLIDE-EFFLUX PROTEIN"/>
    <property type="match status" value="1"/>
</dbReference>
<proteinExistence type="predicted"/>
<feature type="transmembrane region" description="Helical" evidence="7">
    <location>
        <begin position="313"/>
        <end position="337"/>
    </location>
</feature>
<keyword evidence="3" id="KW-1003">Cell membrane</keyword>
<feature type="transmembrane region" description="Helical" evidence="7">
    <location>
        <begin position="349"/>
        <end position="374"/>
    </location>
</feature>
<feature type="transmembrane region" description="Helical" evidence="7">
    <location>
        <begin position="39"/>
        <end position="62"/>
    </location>
</feature>
<protein>
    <submittedName>
        <fullName evidence="8">MFS transporter</fullName>
    </submittedName>
</protein>
<keyword evidence="2" id="KW-0813">Transport</keyword>
<dbReference type="CDD" id="cd06173">
    <property type="entry name" value="MFS_MefA_like"/>
    <property type="match status" value="1"/>
</dbReference>
<evidence type="ECO:0000256" key="2">
    <source>
        <dbReference type="ARBA" id="ARBA00022448"/>
    </source>
</evidence>
<organism evidence="8 9">
    <name type="scientific">Alteromonas pelagimontana</name>
    <dbReference type="NCBI Taxonomy" id="1858656"/>
    <lineage>
        <taxon>Bacteria</taxon>
        <taxon>Pseudomonadati</taxon>
        <taxon>Pseudomonadota</taxon>
        <taxon>Gammaproteobacteria</taxon>
        <taxon>Alteromonadales</taxon>
        <taxon>Alteromonadaceae</taxon>
        <taxon>Alteromonas/Salinimonas group</taxon>
        <taxon>Alteromonas</taxon>
    </lineage>
</organism>
<dbReference type="SUPFAM" id="SSF103473">
    <property type="entry name" value="MFS general substrate transporter"/>
    <property type="match status" value="1"/>
</dbReference>
<evidence type="ECO:0000313" key="9">
    <source>
        <dbReference type="Proteomes" id="UP000219285"/>
    </source>
</evidence>